<comment type="caution">
    <text evidence="2">The sequence shown here is derived from an EMBL/GenBank/DDBJ whole genome shotgun (WGS) entry which is preliminary data.</text>
</comment>
<feature type="region of interest" description="Disordered" evidence="1">
    <location>
        <begin position="33"/>
        <end position="93"/>
    </location>
</feature>
<sequence length="93" mass="10595">MEVDSVFYTDRIGVTSNPLLDQLPSYQSLLYRRKSSTGGAKRRGSSRTRLSSSGSGKWGVSTVSRQEERQKAQMEQRPIRELAKTMAEKRRDK</sequence>
<evidence type="ECO:0000313" key="2">
    <source>
        <dbReference type="EMBL" id="KAF0037779.1"/>
    </source>
</evidence>
<reference evidence="2 3" key="1">
    <citation type="submission" date="2019-06" db="EMBL/GenBank/DDBJ databases">
        <title>Draft genomes of female and male turbot (Scophthalmus maximus).</title>
        <authorList>
            <person name="Xu H."/>
            <person name="Xu X.-W."/>
            <person name="Shao C."/>
            <person name="Chen S."/>
        </authorList>
    </citation>
    <scope>NUCLEOTIDE SEQUENCE [LARGE SCALE GENOMIC DNA]</scope>
    <source>
        <strain evidence="2">Ysfricsl-2016a</strain>
        <tissue evidence="2">Blood</tissue>
    </source>
</reference>
<proteinExistence type="predicted"/>
<dbReference type="AlphaFoldDB" id="A0A6A4SYI5"/>
<accession>A0A6A4SYI5</accession>
<evidence type="ECO:0000313" key="3">
    <source>
        <dbReference type="Proteomes" id="UP000438429"/>
    </source>
</evidence>
<gene>
    <name evidence="2" type="ORF">F2P81_010653</name>
</gene>
<dbReference type="EMBL" id="VEVO01000009">
    <property type="protein sequence ID" value="KAF0037779.1"/>
    <property type="molecule type" value="Genomic_DNA"/>
</dbReference>
<feature type="compositionally biased region" description="Basic and acidic residues" evidence="1">
    <location>
        <begin position="65"/>
        <end position="93"/>
    </location>
</feature>
<dbReference type="Proteomes" id="UP000438429">
    <property type="component" value="Unassembled WGS sequence"/>
</dbReference>
<protein>
    <submittedName>
        <fullName evidence="2">Uncharacterized protein</fullName>
    </submittedName>
</protein>
<name>A0A6A4SYI5_SCOMX</name>
<organism evidence="2 3">
    <name type="scientific">Scophthalmus maximus</name>
    <name type="common">Turbot</name>
    <name type="synonym">Psetta maxima</name>
    <dbReference type="NCBI Taxonomy" id="52904"/>
    <lineage>
        <taxon>Eukaryota</taxon>
        <taxon>Metazoa</taxon>
        <taxon>Chordata</taxon>
        <taxon>Craniata</taxon>
        <taxon>Vertebrata</taxon>
        <taxon>Euteleostomi</taxon>
        <taxon>Actinopterygii</taxon>
        <taxon>Neopterygii</taxon>
        <taxon>Teleostei</taxon>
        <taxon>Neoteleostei</taxon>
        <taxon>Acanthomorphata</taxon>
        <taxon>Carangaria</taxon>
        <taxon>Pleuronectiformes</taxon>
        <taxon>Pleuronectoidei</taxon>
        <taxon>Scophthalmidae</taxon>
        <taxon>Scophthalmus</taxon>
    </lineage>
</organism>
<feature type="compositionally biased region" description="Basic residues" evidence="1">
    <location>
        <begin position="33"/>
        <end position="46"/>
    </location>
</feature>
<evidence type="ECO:0000256" key="1">
    <source>
        <dbReference type="SAM" id="MobiDB-lite"/>
    </source>
</evidence>